<keyword evidence="2" id="KW-0472">Membrane</keyword>
<proteinExistence type="predicted"/>
<sequence>MGLLSALSAFFSKFPNFARRPGWIAAHAESLRLHRFPTEDEDGDEENLGRQSKFRFRLNFKMIFLFVGMITATILLVKFVDPSHIKNLARPQASYSSSVVPMWASSNTESETTPVLGQSSFDFAMYFPAEGNNFFPLVASYNEPPRHRPKTPLFVPFTRNHNMMRQTILGYIASGWPREDIIIIDNSGTADANNLKLLSPDNPFFLDYDLFRYRYGVSILQTSVLLNFAQIQNFMLRVAMARHWPYFFWSHMDVGILSHEEETPYTSFYTRVLNVLDEAEKGRISGKKWAAKFFNFDYLTLINVEAWRHVGQWDVFIPYYATDCDAYGRVKMLGYQIDGVHAGHIWDVNNFVEDPEARFFPPAVEPKSEKDSDSANHTSEDNAPGSARFQALREELQKIQDAKMSDSKGRNTWQNMQKGGKGEPWTYDPKGFQVAWWEMAEDGRKLFRHKWGEGGCDLFEEKKTIEDMWKDVKDDEK</sequence>
<reference evidence="3 4" key="1">
    <citation type="submission" date="2016-04" db="EMBL/GenBank/DDBJ databases">
        <title>Multiple horizontal gene transfer events from other fungi enriched the ability of the initially mycotrophic fungus Trichoderma (Ascomycota) to feed on dead plant biomass.</title>
        <authorList>
            <person name="Atanasova L."/>
            <person name="Chenthamara K."/>
            <person name="Zhang J."/>
            <person name="Grujic M."/>
            <person name="Henrissat B."/>
            <person name="Kuo A."/>
            <person name="Aertz A."/>
            <person name="Salamov A."/>
            <person name="Lipzen A."/>
            <person name="Labutti K."/>
            <person name="Barry K."/>
            <person name="Miao Y."/>
            <person name="Rahimi M.J."/>
            <person name="Shen Q."/>
            <person name="Grigoriev I.V."/>
            <person name="Kubicek C.P."/>
            <person name="Druzhinina I.S."/>
        </authorList>
    </citation>
    <scope>NUCLEOTIDE SEQUENCE [LARGE SCALE GENOMIC DNA]</scope>
    <source>
        <strain evidence="3 4">NJAU 4742</strain>
    </source>
</reference>
<evidence type="ECO:0000313" key="4">
    <source>
        <dbReference type="Proteomes" id="UP000191004"/>
    </source>
</evidence>
<dbReference type="SUPFAM" id="SSF53448">
    <property type="entry name" value="Nucleotide-diphospho-sugar transferases"/>
    <property type="match status" value="1"/>
</dbReference>
<gene>
    <name evidence="3" type="ORF">A0O28_0071830</name>
</gene>
<evidence type="ECO:0000256" key="1">
    <source>
        <dbReference type="SAM" id="MobiDB-lite"/>
    </source>
</evidence>
<dbReference type="AlphaFoldDB" id="A0A1T3D113"/>
<evidence type="ECO:0000256" key="2">
    <source>
        <dbReference type="SAM" id="Phobius"/>
    </source>
</evidence>
<protein>
    <submittedName>
        <fullName evidence="3">Uncharacterized protein</fullName>
    </submittedName>
</protein>
<keyword evidence="2" id="KW-1133">Transmembrane helix</keyword>
<keyword evidence="2" id="KW-0812">Transmembrane</keyword>
<comment type="caution">
    <text evidence="3">The sequence shown here is derived from an EMBL/GenBank/DDBJ whole genome shotgun (WGS) entry which is preliminary data.</text>
</comment>
<dbReference type="EMBL" id="LVVK01000002">
    <property type="protein sequence ID" value="OPB47059.1"/>
    <property type="molecule type" value="Genomic_DNA"/>
</dbReference>
<evidence type="ECO:0000313" key="3">
    <source>
        <dbReference type="EMBL" id="OPB47059.1"/>
    </source>
</evidence>
<name>A0A1T3D113_9HYPO</name>
<organism evidence="3 4">
    <name type="scientific">Trichoderma guizhouense</name>
    <dbReference type="NCBI Taxonomy" id="1491466"/>
    <lineage>
        <taxon>Eukaryota</taxon>
        <taxon>Fungi</taxon>
        <taxon>Dikarya</taxon>
        <taxon>Ascomycota</taxon>
        <taxon>Pezizomycotina</taxon>
        <taxon>Sordariomycetes</taxon>
        <taxon>Hypocreomycetidae</taxon>
        <taxon>Hypocreales</taxon>
        <taxon>Hypocreaceae</taxon>
        <taxon>Trichoderma</taxon>
    </lineage>
</organism>
<keyword evidence="4" id="KW-1185">Reference proteome</keyword>
<accession>A0A1T3D113</accession>
<feature type="region of interest" description="Disordered" evidence="1">
    <location>
        <begin position="400"/>
        <end position="425"/>
    </location>
</feature>
<feature type="compositionally biased region" description="Basic and acidic residues" evidence="1">
    <location>
        <begin position="400"/>
        <end position="409"/>
    </location>
</feature>
<feature type="transmembrane region" description="Helical" evidence="2">
    <location>
        <begin position="60"/>
        <end position="80"/>
    </location>
</feature>
<dbReference type="Proteomes" id="UP000191004">
    <property type="component" value="Unassembled WGS sequence"/>
</dbReference>
<dbReference type="OrthoDB" id="3527108at2759"/>
<feature type="region of interest" description="Disordered" evidence="1">
    <location>
        <begin position="362"/>
        <end position="387"/>
    </location>
</feature>
<feature type="compositionally biased region" description="Basic and acidic residues" evidence="1">
    <location>
        <begin position="366"/>
        <end position="380"/>
    </location>
</feature>
<dbReference type="InterPro" id="IPR029044">
    <property type="entry name" value="Nucleotide-diphossugar_trans"/>
</dbReference>